<proteinExistence type="predicted"/>
<sequence>MFSRTELVLGREALERLSQSHVAVFGVGGVGGYVAEGLARAGVGELTLVDYDTVAESNRNRQLAALGSTVGRYKAEVLGERILDINPGAKVHTVLQFVGPENVASLLPAALDYAVDAIDTVSSKLLLIETAAARGIPILSSMGTGNKLDPTKFRITTIDKTSVCPLARVMRRELVRRGLGKTKVLFSTEQPTGRTVQQDGTRKATPGSVSWVPSCAGLMIAGAVVMELINKA</sequence>
<organism evidence="2 3">
    <name type="scientific">Feifania hominis</name>
    <dbReference type="NCBI Taxonomy" id="2763660"/>
    <lineage>
        <taxon>Bacteria</taxon>
        <taxon>Bacillati</taxon>
        <taxon>Bacillota</taxon>
        <taxon>Clostridia</taxon>
        <taxon>Eubacteriales</taxon>
        <taxon>Feifaniaceae</taxon>
        <taxon>Feifania</taxon>
    </lineage>
</organism>
<dbReference type="GO" id="GO:0061503">
    <property type="term" value="F:tRNA threonylcarbamoyladenosine dehydratase"/>
    <property type="evidence" value="ECO:0007669"/>
    <property type="project" value="TreeGrafter"/>
</dbReference>
<dbReference type="Pfam" id="PF00899">
    <property type="entry name" value="ThiF"/>
    <property type="match status" value="1"/>
</dbReference>
<keyword evidence="3" id="KW-1185">Reference proteome</keyword>
<dbReference type="InterPro" id="IPR045886">
    <property type="entry name" value="ThiF/MoeB/HesA"/>
</dbReference>
<dbReference type="PANTHER" id="PTHR43267:SF1">
    <property type="entry name" value="TRNA THREONYLCARBAMOYLADENOSINE DEHYDRATASE"/>
    <property type="match status" value="1"/>
</dbReference>
<dbReference type="Gene3D" id="3.40.50.720">
    <property type="entry name" value="NAD(P)-binding Rossmann-like Domain"/>
    <property type="match status" value="1"/>
</dbReference>
<comment type="caution">
    <text evidence="2">The sequence shown here is derived from an EMBL/GenBank/DDBJ whole genome shotgun (WGS) entry which is preliminary data.</text>
</comment>
<dbReference type="InterPro" id="IPR035985">
    <property type="entry name" value="Ubiquitin-activating_enz"/>
</dbReference>
<evidence type="ECO:0000259" key="1">
    <source>
        <dbReference type="Pfam" id="PF00899"/>
    </source>
</evidence>
<dbReference type="CDD" id="cd00755">
    <property type="entry name" value="YgdL_like"/>
    <property type="match status" value="1"/>
</dbReference>
<dbReference type="PANTHER" id="PTHR43267">
    <property type="entry name" value="TRNA THREONYLCARBAMOYLADENOSINE DEHYDRATASE"/>
    <property type="match status" value="1"/>
</dbReference>
<name>A0A926DD32_9FIRM</name>
<dbReference type="AlphaFoldDB" id="A0A926DD32"/>
<feature type="domain" description="THIF-type NAD/FAD binding fold" evidence="1">
    <location>
        <begin position="8"/>
        <end position="175"/>
    </location>
</feature>
<accession>A0A926DD32</accession>
<dbReference type="SUPFAM" id="SSF69572">
    <property type="entry name" value="Activating enzymes of the ubiquitin-like proteins"/>
    <property type="match status" value="1"/>
</dbReference>
<evidence type="ECO:0000313" key="2">
    <source>
        <dbReference type="EMBL" id="MBC8535981.1"/>
    </source>
</evidence>
<reference evidence="2" key="1">
    <citation type="submission" date="2020-08" db="EMBL/GenBank/DDBJ databases">
        <title>Genome public.</title>
        <authorList>
            <person name="Liu C."/>
            <person name="Sun Q."/>
        </authorList>
    </citation>
    <scope>NUCLEOTIDE SEQUENCE</scope>
    <source>
        <strain evidence="2">BX7</strain>
    </source>
</reference>
<dbReference type="InterPro" id="IPR000594">
    <property type="entry name" value="ThiF_NAD_FAD-bd"/>
</dbReference>
<dbReference type="Proteomes" id="UP000620366">
    <property type="component" value="Unassembled WGS sequence"/>
</dbReference>
<protein>
    <submittedName>
        <fullName evidence="2">tRNA threonylcarbamoyladenosine dehydratase</fullName>
    </submittedName>
</protein>
<dbReference type="RefSeq" id="WP_249299738.1">
    <property type="nucleotide sequence ID" value="NZ_JACRSP010000002.1"/>
</dbReference>
<evidence type="ECO:0000313" key="3">
    <source>
        <dbReference type="Proteomes" id="UP000620366"/>
    </source>
</evidence>
<gene>
    <name evidence="2" type="ORF">H8695_04665</name>
</gene>
<dbReference type="GO" id="GO:0008641">
    <property type="term" value="F:ubiquitin-like modifier activating enzyme activity"/>
    <property type="evidence" value="ECO:0007669"/>
    <property type="project" value="InterPro"/>
</dbReference>
<dbReference type="EMBL" id="JACRSP010000002">
    <property type="protein sequence ID" value="MBC8535981.1"/>
    <property type="molecule type" value="Genomic_DNA"/>
</dbReference>
<dbReference type="GO" id="GO:0061504">
    <property type="term" value="P:cyclic threonylcarbamoyladenosine biosynthetic process"/>
    <property type="evidence" value="ECO:0007669"/>
    <property type="project" value="TreeGrafter"/>
</dbReference>